<dbReference type="EMBL" id="KN604112">
    <property type="protein sequence ID" value="KHJ79611.1"/>
    <property type="molecule type" value="Genomic_DNA"/>
</dbReference>
<protein>
    <recommendedName>
        <fullName evidence="1">RNA-directed DNA polymerase</fullName>
        <ecNumber evidence="1">2.7.7.49</ecNumber>
    </recommendedName>
</protein>
<keyword evidence="3" id="KW-0548">Nucleotidyltransferase</keyword>
<dbReference type="PANTHER" id="PTHR33064">
    <property type="entry name" value="POL PROTEIN"/>
    <property type="match status" value="1"/>
</dbReference>
<evidence type="ECO:0000256" key="1">
    <source>
        <dbReference type="ARBA" id="ARBA00012493"/>
    </source>
</evidence>
<dbReference type="SUPFAM" id="SSF56672">
    <property type="entry name" value="DNA/RNA polymerases"/>
    <property type="match status" value="1"/>
</dbReference>
<dbReference type="FunFam" id="3.30.70.270:FF:000020">
    <property type="entry name" value="Transposon Tf2-6 polyprotein-like Protein"/>
    <property type="match status" value="1"/>
</dbReference>
<dbReference type="AlphaFoldDB" id="A0A0B1S6V2"/>
<feature type="domain" description="Reverse transcriptase" evidence="2">
    <location>
        <begin position="243"/>
        <end position="423"/>
    </location>
</feature>
<dbReference type="EC" id="2.7.7.49" evidence="1"/>
<dbReference type="GO" id="GO:0003964">
    <property type="term" value="F:RNA-directed DNA polymerase activity"/>
    <property type="evidence" value="ECO:0007669"/>
    <property type="project" value="UniProtKB-KW"/>
</dbReference>
<keyword evidence="3" id="KW-0695">RNA-directed DNA polymerase</keyword>
<gene>
    <name evidence="3" type="ORF">OESDEN_20736</name>
</gene>
<dbReference type="CDD" id="cd01647">
    <property type="entry name" value="RT_LTR"/>
    <property type="match status" value="1"/>
</dbReference>
<dbReference type="Gene3D" id="3.10.10.10">
    <property type="entry name" value="HIV Type 1 Reverse Transcriptase, subunit A, domain 1"/>
    <property type="match status" value="1"/>
</dbReference>
<dbReference type="InterPro" id="IPR043128">
    <property type="entry name" value="Rev_trsase/Diguanyl_cyclase"/>
</dbReference>
<dbReference type="InterPro" id="IPR000477">
    <property type="entry name" value="RT_dom"/>
</dbReference>
<name>A0A0B1S6V2_OESDE</name>
<evidence type="ECO:0000259" key="2">
    <source>
        <dbReference type="PROSITE" id="PS50878"/>
    </source>
</evidence>
<dbReference type="InterPro" id="IPR041577">
    <property type="entry name" value="RT_RNaseH_2"/>
</dbReference>
<dbReference type="PANTHER" id="PTHR33064:SF37">
    <property type="entry name" value="RIBONUCLEASE H"/>
    <property type="match status" value="1"/>
</dbReference>
<accession>A0A0B1S6V2</accession>
<dbReference type="Gene3D" id="3.30.70.270">
    <property type="match status" value="2"/>
</dbReference>
<dbReference type="Proteomes" id="UP000053660">
    <property type="component" value="Unassembled WGS sequence"/>
</dbReference>
<dbReference type="PROSITE" id="PS50878">
    <property type="entry name" value="RT_POL"/>
    <property type="match status" value="1"/>
</dbReference>
<dbReference type="Pfam" id="PF00078">
    <property type="entry name" value="RVT_1"/>
    <property type="match status" value="1"/>
</dbReference>
<organism evidence="3 4">
    <name type="scientific">Oesophagostomum dentatum</name>
    <name type="common">Nodular worm</name>
    <dbReference type="NCBI Taxonomy" id="61180"/>
    <lineage>
        <taxon>Eukaryota</taxon>
        <taxon>Metazoa</taxon>
        <taxon>Ecdysozoa</taxon>
        <taxon>Nematoda</taxon>
        <taxon>Chromadorea</taxon>
        <taxon>Rhabditida</taxon>
        <taxon>Rhabditina</taxon>
        <taxon>Rhabditomorpha</taxon>
        <taxon>Strongyloidea</taxon>
        <taxon>Strongylidae</taxon>
        <taxon>Oesophagostomum</taxon>
    </lineage>
</organism>
<dbReference type="InterPro" id="IPR043502">
    <property type="entry name" value="DNA/RNA_pol_sf"/>
</dbReference>
<dbReference type="OrthoDB" id="5865526at2759"/>
<dbReference type="Pfam" id="PF17919">
    <property type="entry name" value="RT_RNaseH_2"/>
    <property type="match status" value="1"/>
</dbReference>
<sequence>MSFDNVKVNFVVPDDPESSNFETPVFLSTETFLAPFSDNIVQETLHTIFPNKWEFLICDDSQLTLPHGIAVGKTLSCINDSNVVLLRILNTTRAPNTLHKNKVIANYVGMEETWPPIYFVNPTHEEPSEHTPTLQELVDYVPPEADVAKEMPYFPSADKVTPIEERVSINNTNLSKQQILQFHTLLKKYETCFVGADGNPGHYTGPITHKINFIPHAKVPKQRPYRVPLEKRKEIQRQIEKMLRTRMIEPSTSKFASPIVLVKKGTNKDQWRFTVDYRQINAISENETYCIPHIQDIIDLASGKEIYSVLDFKSGFFQIPLEKKHKERTAFSSFLGLLQFTVMAQGLKGAPGTFQRVANALVRELRACCFAYIDDIIIASNSIEEHLLDLEEVFVRIHNFGIKLTPEKCSFFQAEVQYLGVLISKKGTRLNPKKVAGIEDIPTPKDSKAVKSFLRAASYFRRFIPRFSFVAAPLNNLLVKDAEFSWNQEHENAFLALKRALVQAPVLVPPIMGQSYIMNTDASTIGVGACLLQVNSDTCNEHPIAYCSRPLTKHEKKLCSYRTRSTCHCICSKAILSICCKCFNNASDRSCTT</sequence>
<keyword evidence="3" id="KW-0808">Transferase</keyword>
<keyword evidence="4" id="KW-1185">Reference proteome</keyword>
<proteinExistence type="predicted"/>
<reference evidence="3 4" key="1">
    <citation type="submission" date="2014-03" db="EMBL/GenBank/DDBJ databases">
        <title>Draft genome of the hookworm Oesophagostomum dentatum.</title>
        <authorList>
            <person name="Mitreva M."/>
        </authorList>
    </citation>
    <scope>NUCLEOTIDE SEQUENCE [LARGE SCALE GENOMIC DNA]</scope>
    <source>
        <strain evidence="3 4">OD-Hann</strain>
    </source>
</reference>
<evidence type="ECO:0000313" key="4">
    <source>
        <dbReference type="Proteomes" id="UP000053660"/>
    </source>
</evidence>
<dbReference type="InterPro" id="IPR051320">
    <property type="entry name" value="Viral_Replic_Matur_Polypro"/>
</dbReference>
<evidence type="ECO:0000313" key="3">
    <source>
        <dbReference type="EMBL" id="KHJ79611.1"/>
    </source>
</evidence>